<name>A0ABV5QDS4_9ACTN</name>
<evidence type="ECO:0000313" key="2">
    <source>
        <dbReference type="Proteomes" id="UP001589646"/>
    </source>
</evidence>
<reference evidence="1 2" key="1">
    <citation type="submission" date="2024-09" db="EMBL/GenBank/DDBJ databases">
        <authorList>
            <person name="Sun Q."/>
            <person name="Mori K."/>
        </authorList>
    </citation>
    <scope>NUCLEOTIDE SEQUENCE [LARGE SCALE GENOMIC DNA]</scope>
    <source>
        <strain evidence="1 2">JCM 3323</strain>
    </source>
</reference>
<sequence length="261" mass="29764">MRYGIEGVRRFGAARAAGYRAGDLTYVFNICNGFDRQLRDAGHTRAFYWANDACWETDLRSSDLGGADGNWSDDVDVFFILTHGRMNNGVASLLYNTKADSWEARSDMWRLGDRFIEWLFIYGCHTIDIEDPTSHWDVFQRLHHFCGSWGDMWDGITTDEVGEDVADNLTDGYSVVGSWIDGVSDWWVNNHAAVVASERQSTWNGGNIDWSNTTMNRDHVWGHGVVVGDVRPRDKYWLSWVFVLPLDIRVSGGGWRVLNHV</sequence>
<dbReference type="EMBL" id="JBHMCE010000019">
    <property type="protein sequence ID" value="MFB9533632.1"/>
    <property type="molecule type" value="Genomic_DNA"/>
</dbReference>
<gene>
    <name evidence="1" type="ORF">ACFFRN_44170</name>
</gene>
<dbReference type="InterPro" id="IPR045926">
    <property type="entry name" value="DUF6345"/>
</dbReference>
<evidence type="ECO:0000313" key="1">
    <source>
        <dbReference type="EMBL" id="MFB9533632.1"/>
    </source>
</evidence>
<dbReference type="Proteomes" id="UP001589646">
    <property type="component" value="Unassembled WGS sequence"/>
</dbReference>
<proteinExistence type="predicted"/>
<organism evidence="1 2">
    <name type="scientific">Nonomuraea roseola</name>
    <dbReference type="NCBI Taxonomy" id="46179"/>
    <lineage>
        <taxon>Bacteria</taxon>
        <taxon>Bacillati</taxon>
        <taxon>Actinomycetota</taxon>
        <taxon>Actinomycetes</taxon>
        <taxon>Streptosporangiales</taxon>
        <taxon>Streptosporangiaceae</taxon>
        <taxon>Nonomuraea</taxon>
    </lineage>
</organism>
<keyword evidence="2" id="KW-1185">Reference proteome</keyword>
<comment type="caution">
    <text evidence="1">The sequence shown here is derived from an EMBL/GenBank/DDBJ whole genome shotgun (WGS) entry which is preliminary data.</text>
</comment>
<accession>A0ABV5QDS4</accession>
<protein>
    <submittedName>
        <fullName evidence="1">DUF6345 domain-containing protein</fullName>
    </submittedName>
</protein>
<dbReference type="RefSeq" id="WP_346118261.1">
    <property type="nucleotide sequence ID" value="NZ_BAAAXC010000005.1"/>
</dbReference>
<dbReference type="Pfam" id="PF19872">
    <property type="entry name" value="DUF6345"/>
    <property type="match status" value="1"/>
</dbReference>